<evidence type="ECO:0000313" key="4">
    <source>
        <dbReference type="Proteomes" id="UP001198163"/>
    </source>
</evidence>
<feature type="compositionally biased region" description="Basic and acidic residues" evidence="1">
    <location>
        <begin position="86"/>
        <end position="102"/>
    </location>
</feature>
<keyword evidence="2" id="KW-0472">Membrane</keyword>
<organism evidence="3 4">
    <name type="scientific">Teretinema zuelzerae</name>
    <dbReference type="NCBI Taxonomy" id="156"/>
    <lineage>
        <taxon>Bacteria</taxon>
        <taxon>Pseudomonadati</taxon>
        <taxon>Spirochaetota</taxon>
        <taxon>Spirochaetia</taxon>
        <taxon>Spirochaetales</taxon>
        <taxon>Treponemataceae</taxon>
        <taxon>Teretinema</taxon>
    </lineage>
</organism>
<dbReference type="EMBL" id="JAINWA010000003">
    <property type="protein sequence ID" value="MCD1655322.1"/>
    <property type="molecule type" value="Genomic_DNA"/>
</dbReference>
<name>A0AAE3EII9_9SPIR</name>
<protein>
    <recommendedName>
        <fullName evidence="5">Lipopolysaccharide assembly protein A domain-containing protein</fullName>
    </recommendedName>
</protein>
<evidence type="ECO:0000313" key="3">
    <source>
        <dbReference type="EMBL" id="MCD1655322.1"/>
    </source>
</evidence>
<keyword evidence="2" id="KW-1133">Transmembrane helix</keyword>
<gene>
    <name evidence="3" type="ORF">K7J14_11520</name>
</gene>
<dbReference type="Proteomes" id="UP001198163">
    <property type="component" value="Unassembled WGS sequence"/>
</dbReference>
<accession>A0AAE3EII9</accession>
<reference evidence="3" key="1">
    <citation type="submission" date="2021-08" db="EMBL/GenBank/DDBJ databases">
        <title>Comparative analyses of Brucepasteria parasyntrophica and Teretinema zuelzerae.</title>
        <authorList>
            <person name="Song Y."/>
            <person name="Brune A."/>
        </authorList>
    </citation>
    <scope>NUCLEOTIDE SEQUENCE</scope>
    <source>
        <strain evidence="3">DSM 1903</strain>
    </source>
</reference>
<dbReference type="RefSeq" id="WP_230756313.1">
    <property type="nucleotide sequence ID" value="NZ_JAINWA010000003.1"/>
</dbReference>
<evidence type="ECO:0000256" key="2">
    <source>
        <dbReference type="SAM" id="Phobius"/>
    </source>
</evidence>
<evidence type="ECO:0008006" key="5">
    <source>
        <dbReference type="Google" id="ProtNLM"/>
    </source>
</evidence>
<proteinExistence type="predicted"/>
<keyword evidence="2" id="KW-0812">Transmembrane</keyword>
<sequence length="102" mass="11163">MPFKVIVYIFGLVVFTLFVGFNLDNRCDVSFVFHVFRDVPVVISMLFAFCAGAVCVIPLLLSGKKKKAPPAPPSAKGPKKKGPVSGDEHLYSPEAPSPRERK</sequence>
<dbReference type="AlphaFoldDB" id="A0AAE3EII9"/>
<feature type="transmembrane region" description="Helical" evidence="2">
    <location>
        <begin position="41"/>
        <end position="61"/>
    </location>
</feature>
<feature type="transmembrane region" description="Helical" evidence="2">
    <location>
        <begin position="5"/>
        <end position="21"/>
    </location>
</feature>
<feature type="region of interest" description="Disordered" evidence="1">
    <location>
        <begin position="64"/>
        <end position="102"/>
    </location>
</feature>
<keyword evidence="4" id="KW-1185">Reference proteome</keyword>
<comment type="caution">
    <text evidence="3">The sequence shown here is derived from an EMBL/GenBank/DDBJ whole genome shotgun (WGS) entry which is preliminary data.</text>
</comment>
<evidence type="ECO:0000256" key="1">
    <source>
        <dbReference type="SAM" id="MobiDB-lite"/>
    </source>
</evidence>